<dbReference type="Pfam" id="PF13018">
    <property type="entry name" value="ESPR"/>
    <property type="match status" value="1"/>
</dbReference>
<evidence type="ECO:0000259" key="3">
    <source>
        <dbReference type="PROSITE" id="PS51208"/>
    </source>
</evidence>
<comment type="caution">
    <text evidence="4">The sequence shown here is derived from an EMBL/GenBank/DDBJ whole genome shotgun (WGS) entry which is preliminary data.</text>
</comment>
<dbReference type="SUPFAM" id="SSF51126">
    <property type="entry name" value="Pectin lyase-like"/>
    <property type="match status" value="1"/>
</dbReference>
<protein>
    <recommendedName>
        <fullName evidence="3">Autotransporter domain-containing protein</fullName>
    </recommendedName>
</protein>
<dbReference type="Gene3D" id="2.40.128.130">
    <property type="entry name" value="Autotransporter beta-domain"/>
    <property type="match status" value="1"/>
</dbReference>
<accession>A0ABM8P541</accession>
<evidence type="ECO:0000313" key="5">
    <source>
        <dbReference type="Proteomes" id="UP000656319"/>
    </source>
</evidence>
<keyword evidence="5" id="KW-1185">Reference proteome</keyword>
<dbReference type="EMBL" id="CAJHCQ010000021">
    <property type="protein sequence ID" value="CAD6556585.1"/>
    <property type="molecule type" value="Genomic_DNA"/>
</dbReference>
<dbReference type="InterPro" id="IPR013425">
    <property type="entry name" value="Autotrns_rpt"/>
</dbReference>
<sequence>MNHIYRTIWNHSLGAWQVTSEIARARGKASSKAVAVAGLMLGGVLMPMTGAVAQSSGLLVGTGGSGDTGGINYGGAGAIGGGGGGGDFQYGGGGGGGMGGGGGGGINPSTLTPNPYGGNGGGVAGGIGDTTGHGGGGDTNGILGGTGNGQNASAAISVTSYGSTLAIGSSASYDYVGIGGGGGGGAEESVSNAADGANGTLTVNGRGVQFTVNSDLLVGGGGGGAGALNNIAGAENGGSGGSGTLTVSGGATITVGGSMQVGAGGGGGGSMPYYGENGGNGGTGTVLVNGATLTVEGTLGIGGDGGGSGGGTNLGGNGGNGGNGTLTVAGQSVVNVHQLILGGDSGGAGTYGSAGGSGATGVFNLGGGSMLNFTGSATAFTINSGSTFNLGDATVNDTTGGAMTGLNSLVNNGTVNFNQTDTSTISANISGSGGVNQRGSGTTVLTGANTYTGGTTITGGLINFNDASNFGMGGITLNGGGVQWATGNTVDISSRLNALGANGGTFDTNGNAVTLASVISGAGGLTKTGSGTLTLTASNTYTGGTTITGGLINFSNLGNLGGASNRIALNGGGLQWASGNALDVSGQLSALGANGGTFDTNGNNVTLASVISGSGGMTVANSGNGGALTLTANNVFTGATVINTGATLALSGAGGVSASSGVTDNGTFDISNTTNGASIANLSGGGSVYLGSRTLTINNASGTFSGAFTGSGKLKTAGSGSLILDGNSASFTGTTEIASGLLEVGDINTPQATLGGAVQVDAAGTLRGHGMVEGDVNNNGTVMPGGSIGTLTVGGNYTQASTATLSIEVSPTDASQLKVNGSATLNGVLAITYDPGTYTVKSYTLVSATGGVSGTFSSTTSTGAANLGTLTPSVTYGADSVVLALANAAEGTGGSGGSGPVVVAPIDTSIYTALGTTALLGAQAQSSALLGRLSGMSAASTSATGWITATGNLTNVGGTNGAPGFQSQRYGFLAGLERKLGDYTVGVAAGYDHADIDEQNTGDSGTTDTLRVALYGERSVGPVNLAATFGAGLDFLSQKRPFGPVNAEGDHMGQEFDTGGQASLPMQLGSVTVTPSLGLRYAYFHANSFGESGAGGEDLNVGTDNVHSLQPYVGVTLDKAFGDSLKPVTAELRFGYAHELLDTRRAMSVASQDGTLFAAPGTTLPRGYLTAGAGVTMHPAKHLDVSLSYDTVFNTTHASVQQGSVWVGYRF</sequence>
<keyword evidence="2" id="KW-0472">Membrane</keyword>
<evidence type="ECO:0000256" key="1">
    <source>
        <dbReference type="ARBA" id="ARBA00022729"/>
    </source>
</evidence>
<keyword evidence="2" id="KW-0812">Transmembrane</keyword>
<gene>
    <name evidence="4" type="ORF">LMG27952_06144</name>
</gene>
<organism evidence="4 5">
    <name type="scientific">Paraburkholderia hiiakae</name>
    <dbReference type="NCBI Taxonomy" id="1081782"/>
    <lineage>
        <taxon>Bacteria</taxon>
        <taxon>Pseudomonadati</taxon>
        <taxon>Pseudomonadota</taxon>
        <taxon>Betaproteobacteria</taxon>
        <taxon>Burkholderiales</taxon>
        <taxon>Burkholderiaceae</taxon>
        <taxon>Paraburkholderia</taxon>
    </lineage>
</organism>
<dbReference type="Pfam" id="PF12951">
    <property type="entry name" value="PATR"/>
    <property type="match status" value="4"/>
</dbReference>
<evidence type="ECO:0000313" key="4">
    <source>
        <dbReference type="EMBL" id="CAD6556585.1"/>
    </source>
</evidence>
<dbReference type="InterPro" id="IPR005546">
    <property type="entry name" value="Autotransporte_beta"/>
</dbReference>
<evidence type="ECO:0000256" key="2">
    <source>
        <dbReference type="SAM" id="Phobius"/>
    </source>
</evidence>
<dbReference type="SUPFAM" id="SSF103515">
    <property type="entry name" value="Autotransporter"/>
    <property type="match status" value="1"/>
</dbReference>
<feature type="transmembrane region" description="Helical" evidence="2">
    <location>
        <begin position="33"/>
        <end position="53"/>
    </location>
</feature>
<name>A0ABM8P541_9BURK</name>
<dbReference type="Pfam" id="PF03797">
    <property type="entry name" value="Autotransporter"/>
    <property type="match status" value="1"/>
</dbReference>
<dbReference type="SMART" id="SM00869">
    <property type="entry name" value="Autotransporter"/>
    <property type="match status" value="1"/>
</dbReference>
<dbReference type="InterPro" id="IPR036709">
    <property type="entry name" value="Autotransporte_beta_dom_sf"/>
</dbReference>
<dbReference type="NCBIfam" id="TIGR02601">
    <property type="entry name" value="autotrns_rpt"/>
    <property type="match status" value="2"/>
</dbReference>
<reference evidence="4 5" key="1">
    <citation type="submission" date="2020-10" db="EMBL/GenBank/DDBJ databases">
        <authorList>
            <person name="Peeters C."/>
        </authorList>
    </citation>
    <scope>NUCLEOTIDE SEQUENCE [LARGE SCALE GENOMIC DNA]</scope>
    <source>
        <strain evidence="4 5">LMG 27952</strain>
    </source>
</reference>
<dbReference type="InterPro" id="IPR011050">
    <property type="entry name" value="Pectin_lyase_fold/virulence"/>
</dbReference>
<keyword evidence="2" id="KW-1133">Transmembrane helix</keyword>
<feature type="domain" description="Autotransporter" evidence="3">
    <location>
        <begin position="938"/>
        <end position="1211"/>
    </location>
</feature>
<dbReference type="InterPro" id="IPR024973">
    <property type="entry name" value="ESPR"/>
</dbReference>
<keyword evidence="1" id="KW-0732">Signal</keyword>
<proteinExistence type="predicted"/>
<dbReference type="PROSITE" id="PS51208">
    <property type="entry name" value="AUTOTRANSPORTER"/>
    <property type="match status" value="1"/>
</dbReference>
<dbReference type="Proteomes" id="UP000656319">
    <property type="component" value="Unassembled WGS sequence"/>
</dbReference>